<organism evidence="23 24">
    <name type="scientific">Elaeis guineensis var. tenera</name>
    <name type="common">Oil palm</name>
    <dbReference type="NCBI Taxonomy" id="51953"/>
    <lineage>
        <taxon>Eukaryota</taxon>
        <taxon>Viridiplantae</taxon>
        <taxon>Streptophyta</taxon>
        <taxon>Embryophyta</taxon>
        <taxon>Tracheophyta</taxon>
        <taxon>Spermatophyta</taxon>
        <taxon>Magnoliopsida</taxon>
        <taxon>Liliopsida</taxon>
        <taxon>Arecaceae</taxon>
        <taxon>Arecoideae</taxon>
        <taxon>Cocoseae</taxon>
        <taxon>Elaeidinae</taxon>
        <taxon>Elaeis</taxon>
    </lineage>
</organism>
<evidence type="ECO:0000256" key="9">
    <source>
        <dbReference type="ARBA" id="ARBA00022777"/>
    </source>
</evidence>
<name>A0A6I9QEN2_ELAGV</name>
<keyword evidence="9 16" id="KW-0418">Kinase</keyword>
<dbReference type="InterPro" id="IPR008271">
    <property type="entry name" value="Ser/Thr_kinase_AS"/>
</dbReference>
<dbReference type="FunCoup" id="A0A6I9QEN2">
    <property type="interactions" value="461"/>
</dbReference>
<dbReference type="InterPro" id="IPR001480">
    <property type="entry name" value="Bulb-type_lectin_dom"/>
</dbReference>
<protein>
    <recommendedName>
        <fullName evidence="16">Receptor-like serine/threonine-protein kinase</fullName>
        <ecNumber evidence="16">2.7.11.1</ecNumber>
    </recommendedName>
</protein>
<evidence type="ECO:0000256" key="17">
    <source>
        <dbReference type="SAM" id="MobiDB-lite"/>
    </source>
</evidence>
<keyword evidence="7 19" id="KW-0732">Signal</keyword>
<evidence type="ECO:0000256" key="13">
    <source>
        <dbReference type="ARBA" id="ARBA00023157"/>
    </source>
</evidence>
<evidence type="ECO:0000256" key="15">
    <source>
        <dbReference type="ARBA" id="ARBA00023180"/>
    </source>
</evidence>
<dbReference type="KEGG" id="egu:105034066"/>
<evidence type="ECO:0000256" key="11">
    <source>
        <dbReference type="ARBA" id="ARBA00022989"/>
    </source>
</evidence>
<dbReference type="SUPFAM" id="SSF51110">
    <property type="entry name" value="alpha-D-mannose-specific plant lectins"/>
    <property type="match status" value="1"/>
</dbReference>
<evidence type="ECO:0000256" key="18">
    <source>
        <dbReference type="SAM" id="Phobius"/>
    </source>
</evidence>
<proteinExistence type="inferred from homology"/>
<keyword evidence="5 16" id="KW-0808">Transferase</keyword>
<dbReference type="FunFam" id="3.30.200.20:FF:000330">
    <property type="entry name" value="G-type lectin S-receptor-like serine/threonine-protein kinase At4g03230"/>
    <property type="match status" value="1"/>
</dbReference>
<keyword evidence="23" id="KW-1185">Reference proteome</keyword>
<dbReference type="InterPro" id="IPR011009">
    <property type="entry name" value="Kinase-like_dom_sf"/>
</dbReference>
<dbReference type="PANTHER" id="PTHR27002:SF181">
    <property type="entry name" value="RECEPTOR-LIKE SERINE_THREONINE-PROTEIN KINASE"/>
    <property type="match status" value="1"/>
</dbReference>
<gene>
    <name evidence="24" type="primary">LOC105034066</name>
</gene>
<dbReference type="GO" id="GO:0051707">
    <property type="term" value="P:response to other organism"/>
    <property type="evidence" value="ECO:0007669"/>
    <property type="project" value="UniProtKB-ARBA"/>
</dbReference>
<evidence type="ECO:0000256" key="16">
    <source>
        <dbReference type="PIRNR" id="PIRNR000641"/>
    </source>
</evidence>
<feature type="domain" description="Apple" evidence="22">
    <location>
        <begin position="338"/>
        <end position="423"/>
    </location>
</feature>
<evidence type="ECO:0000256" key="8">
    <source>
        <dbReference type="ARBA" id="ARBA00022741"/>
    </source>
</evidence>
<dbReference type="PIRSF" id="PIRSF000641">
    <property type="entry name" value="SRK"/>
    <property type="match status" value="1"/>
</dbReference>
<dbReference type="SMART" id="SM00108">
    <property type="entry name" value="B_lectin"/>
    <property type="match status" value="1"/>
</dbReference>
<accession>A0A6I9QEN2</accession>
<evidence type="ECO:0000256" key="7">
    <source>
        <dbReference type="ARBA" id="ARBA00022729"/>
    </source>
</evidence>
<keyword evidence="4" id="KW-0245">EGF-like domain</keyword>
<dbReference type="OrthoDB" id="1910371at2759"/>
<dbReference type="GO" id="GO:0005524">
    <property type="term" value="F:ATP binding"/>
    <property type="evidence" value="ECO:0007669"/>
    <property type="project" value="UniProtKB-KW"/>
</dbReference>
<dbReference type="GO" id="GO:0005886">
    <property type="term" value="C:plasma membrane"/>
    <property type="evidence" value="ECO:0007669"/>
    <property type="project" value="UniProtKB-SubCell"/>
</dbReference>
<feature type="chain" id="PRO_5026991258" description="Receptor-like serine/threonine-protein kinase" evidence="19">
    <location>
        <begin position="28"/>
        <end position="840"/>
    </location>
</feature>
<dbReference type="InterPro" id="IPR000719">
    <property type="entry name" value="Prot_kinase_dom"/>
</dbReference>
<dbReference type="PROSITE" id="PS00108">
    <property type="entry name" value="PROTEIN_KINASE_ST"/>
    <property type="match status" value="1"/>
</dbReference>
<evidence type="ECO:0000256" key="6">
    <source>
        <dbReference type="ARBA" id="ARBA00022692"/>
    </source>
</evidence>
<evidence type="ECO:0000259" key="22">
    <source>
        <dbReference type="PROSITE" id="PS50948"/>
    </source>
</evidence>
<dbReference type="Pfam" id="PF01453">
    <property type="entry name" value="B_lectin"/>
    <property type="match status" value="1"/>
</dbReference>
<reference evidence="24" key="1">
    <citation type="submission" date="2025-08" db="UniProtKB">
        <authorList>
            <consortium name="RefSeq"/>
        </authorList>
    </citation>
    <scope>IDENTIFICATION</scope>
</reference>
<keyword evidence="15" id="KW-0325">Glycoprotein</keyword>
<dbReference type="Gene3D" id="3.30.200.20">
    <property type="entry name" value="Phosphorylase Kinase, domain 1"/>
    <property type="match status" value="1"/>
</dbReference>
<keyword evidence="14" id="KW-0675">Receptor</keyword>
<evidence type="ECO:0000256" key="1">
    <source>
        <dbReference type="ARBA" id="ARBA00004251"/>
    </source>
</evidence>
<keyword evidence="2" id="KW-1003">Cell membrane</keyword>
<dbReference type="SUPFAM" id="SSF57414">
    <property type="entry name" value="Hairpin loop containing domain-like"/>
    <property type="match status" value="1"/>
</dbReference>
<comment type="catalytic activity">
    <reaction evidence="16">
        <text>L-threonyl-[protein] + ATP = O-phospho-L-threonyl-[protein] + ADP + H(+)</text>
        <dbReference type="Rhea" id="RHEA:46608"/>
        <dbReference type="Rhea" id="RHEA-COMP:11060"/>
        <dbReference type="Rhea" id="RHEA-COMP:11605"/>
        <dbReference type="ChEBI" id="CHEBI:15378"/>
        <dbReference type="ChEBI" id="CHEBI:30013"/>
        <dbReference type="ChEBI" id="CHEBI:30616"/>
        <dbReference type="ChEBI" id="CHEBI:61977"/>
        <dbReference type="ChEBI" id="CHEBI:456216"/>
        <dbReference type="EC" id="2.7.11.1"/>
    </reaction>
</comment>
<dbReference type="InterPro" id="IPR001245">
    <property type="entry name" value="Ser-Thr/Tyr_kinase_cat_dom"/>
</dbReference>
<feature type="region of interest" description="Disordered" evidence="17">
    <location>
        <begin position="797"/>
        <end position="828"/>
    </location>
</feature>
<dbReference type="PROSITE" id="PS50011">
    <property type="entry name" value="PROTEIN_KINASE_DOM"/>
    <property type="match status" value="1"/>
</dbReference>
<dbReference type="GO" id="GO:0048544">
    <property type="term" value="P:recognition of pollen"/>
    <property type="evidence" value="ECO:0007669"/>
    <property type="project" value="InterPro"/>
</dbReference>
<evidence type="ECO:0000256" key="3">
    <source>
        <dbReference type="ARBA" id="ARBA00022527"/>
    </source>
</evidence>
<comment type="catalytic activity">
    <reaction evidence="16">
        <text>L-seryl-[protein] + ATP = O-phospho-L-seryl-[protein] + ADP + H(+)</text>
        <dbReference type="Rhea" id="RHEA:17989"/>
        <dbReference type="Rhea" id="RHEA-COMP:9863"/>
        <dbReference type="Rhea" id="RHEA-COMP:11604"/>
        <dbReference type="ChEBI" id="CHEBI:15378"/>
        <dbReference type="ChEBI" id="CHEBI:29999"/>
        <dbReference type="ChEBI" id="CHEBI:30616"/>
        <dbReference type="ChEBI" id="CHEBI:83421"/>
        <dbReference type="ChEBI" id="CHEBI:456216"/>
        <dbReference type="EC" id="2.7.11.1"/>
    </reaction>
</comment>
<evidence type="ECO:0000256" key="19">
    <source>
        <dbReference type="SAM" id="SignalP"/>
    </source>
</evidence>
<dbReference type="EC" id="2.7.11.1" evidence="16"/>
<dbReference type="SMART" id="SM00473">
    <property type="entry name" value="PAN_AP"/>
    <property type="match status" value="1"/>
</dbReference>
<evidence type="ECO:0000313" key="23">
    <source>
        <dbReference type="Proteomes" id="UP000504607"/>
    </source>
</evidence>
<dbReference type="Gene3D" id="2.90.10.10">
    <property type="entry name" value="Bulb-type lectin domain"/>
    <property type="match status" value="1"/>
</dbReference>
<dbReference type="Pfam" id="PF00954">
    <property type="entry name" value="S_locus_glycop"/>
    <property type="match status" value="1"/>
</dbReference>
<keyword evidence="13" id="KW-1015">Disulfide bond</keyword>
<dbReference type="Pfam" id="PF07714">
    <property type="entry name" value="PK_Tyr_Ser-Thr"/>
    <property type="match status" value="1"/>
</dbReference>
<dbReference type="Proteomes" id="UP000504607">
    <property type="component" value="Unplaced"/>
</dbReference>
<dbReference type="AlphaFoldDB" id="A0A6I9QEN2"/>
<dbReference type="Gene3D" id="1.10.510.10">
    <property type="entry name" value="Transferase(Phosphotransferase) domain 1"/>
    <property type="match status" value="1"/>
</dbReference>
<dbReference type="GO" id="GO:0004674">
    <property type="term" value="F:protein serine/threonine kinase activity"/>
    <property type="evidence" value="ECO:0007669"/>
    <property type="project" value="UniProtKB-KW"/>
</dbReference>
<comment type="similarity">
    <text evidence="16">Belongs to the protein kinase superfamily. Ser/Thr protein kinase family.</text>
</comment>
<dbReference type="CDD" id="cd01098">
    <property type="entry name" value="PAN_AP_plant"/>
    <property type="match status" value="1"/>
</dbReference>
<dbReference type="InParanoid" id="A0A6I9QEN2"/>
<dbReference type="Pfam" id="PF08276">
    <property type="entry name" value="PAN_2"/>
    <property type="match status" value="1"/>
</dbReference>
<feature type="domain" description="Bulb-type lectin" evidence="21">
    <location>
        <begin position="28"/>
        <end position="149"/>
    </location>
</feature>
<keyword evidence="12 18" id="KW-0472">Membrane</keyword>
<dbReference type="PANTHER" id="PTHR27002">
    <property type="entry name" value="RECEPTOR-LIKE SERINE/THREONINE-PROTEIN KINASE SD1-8"/>
    <property type="match status" value="1"/>
</dbReference>
<dbReference type="CDD" id="cd14066">
    <property type="entry name" value="STKc_IRAK"/>
    <property type="match status" value="1"/>
</dbReference>
<dbReference type="GeneID" id="105034066"/>
<evidence type="ECO:0000256" key="12">
    <source>
        <dbReference type="ARBA" id="ARBA00023136"/>
    </source>
</evidence>
<comment type="subcellular location">
    <subcellularLocation>
        <location evidence="1">Cell membrane</location>
        <topology evidence="1">Single-pass type I membrane protein</topology>
    </subcellularLocation>
</comment>
<feature type="domain" description="Protein kinase" evidence="20">
    <location>
        <begin position="523"/>
        <end position="809"/>
    </location>
</feature>
<dbReference type="PROSITE" id="PS50948">
    <property type="entry name" value="PAN"/>
    <property type="match status" value="1"/>
</dbReference>
<keyword evidence="10 16" id="KW-0067">ATP-binding</keyword>
<evidence type="ECO:0000313" key="24">
    <source>
        <dbReference type="RefSeq" id="XP_010907389.1"/>
    </source>
</evidence>
<evidence type="ECO:0000256" key="5">
    <source>
        <dbReference type="ARBA" id="ARBA00022679"/>
    </source>
</evidence>
<evidence type="ECO:0000259" key="20">
    <source>
        <dbReference type="PROSITE" id="PS50011"/>
    </source>
</evidence>
<feature type="transmembrane region" description="Helical" evidence="18">
    <location>
        <begin position="433"/>
        <end position="457"/>
    </location>
</feature>
<dbReference type="SUPFAM" id="SSF56112">
    <property type="entry name" value="Protein kinase-like (PK-like)"/>
    <property type="match status" value="1"/>
</dbReference>
<keyword evidence="6 18" id="KW-0812">Transmembrane</keyword>
<sequence>MGSYHGTSVLLLSSLFCLCSLSLPSLAKDTLTRGQAISDGETLISASEIFELGFFSPGSSKNRYVGIWYYNFSTDTVLWVANRETPVPDHSGTLAVGQDGNLVVLNGTQSVIWSSNASTSSNESVVQLTDSGNLVLNNTGSIVWQSFDHPTDTYLPGMKVGLDLQTNVNQLFTSWKSKDDPAVGNFSMGVDPKRSTQIFIWEGTKPRWRSGRWNGQVFIGIQKMVPTYIYGFKLSNFEQEQKMYFYYNAFNSSHRYVLTWDGIEEHLIWNGTKLDWYEFWAQPITECEFYNKCGDYGGCTDENTPICSCLKGFVPAVDSEWNSGNWTNGCVRRTPLQCERNSTNGENAEADGFWKLQGVKLPDMSDWYSDVVDENGCRTTCLSNCSCKAYAYVTGINCLIWGVDLVDIHVFSSGGNDMYLRLAGSELDKKKKLAGYVIAIIIVLTVAFVLGCIYLLWKCKRRIREVFKRRKSQGVGIVDQSSRREASVEFSGATRIADEGKDGECQELPLLSFDSILGATGDFSALNLLGEGGFGPVYKGKLPGGQEIAVKRLSRSSGQGMEEFKNEVILIAKLQHRNLVKLLGCCIEREEKILIYEYMRNRSLDAFLFDSRKKGLLDWKMRYNIIEGIARGLLYLHRDSRLRVIHRDLKASNILLDEEMNPKISDFGMARIFGNDDNETNTKRVVGTYGYMSPEYAMNGVFSVKSDVYSFGVLLLEIVSGKKNSTYHHPEFSLNLLGYAWKTWNEDNVMEFVDPSIRDSCSQSEVWRCINVGLLCVQDRANDRPTMSSVVIMLERGTAANPPPRQPTFAAERTSSETESSTVDPKANSANLTITLLSGR</sequence>
<dbReference type="InterPro" id="IPR036426">
    <property type="entry name" value="Bulb-type_lectin_dom_sf"/>
</dbReference>
<feature type="signal peptide" evidence="19">
    <location>
        <begin position="1"/>
        <end position="27"/>
    </location>
</feature>
<evidence type="ECO:0000256" key="2">
    <source>
        <dbReference type="ARBA" id="ARBA00022475"/>
    </source>
</evidence>
<dbReference type="FunFam" id="1.10.510.10:FF:000060">
    <property type="entry name" value="G-type lectin S-receptor-like serine/threonine-protein kinase"/>
    <property type="match status" value="1"/>
</dbReference>
<keyword evidence="11 18" id="KW-1133">Transmembrane helix</keyword>
<evidence type="ECO:0000259" key="21">
    <source>
        <dbReference type="PROSITE" id="PS50927"/>
    </source>
</evidence>
<dbReference type="PROSITE" id="PS50927">
    <property type="entry name" value="BULB_LECTIN"/>
    <property type="match status" value="1"/>
</dbReference>
<dbReference type="InterPro" id="IPR000858">
    <property type="entry name" value="S_locus_glycoprot_dom"/>
</dbReference>
<dbReference type="FunFam" id="2.90.10.10:FF:000029">
    <property type="entry name" value="G-type lectin S-receptor-like serine/threonine-protein kinase"/>
    <property type="match status" value="1"/>
</dbReference>
<dbReference type="InterPro" id="IPR024171">
    <property type="entry name" value="SRK-like_kinase"/>
</dbReference>
<keyword evidence="3 16" id="KW-0723">Serine/threonine-protein kinase</keyword>
<dbReference type="SMART" id="SM00220">
    <property type="entry name" value="S_TKc"/>
    <property type="match status" value="1"/>
</dbReference>
<keyword evidence="8 16" id="KW-0547">Nucleotide-binding</keyword>
<evidence type="ECO:0000256" key="10">
    <source>
        <dbReference type="ARBA" id="ARBA00022840"/>
    </source>
</evidence>
<evidence type="ECO:0000256" key="14">
    <source>
        <dbReference type="ARBA" id="ARBA00023170"/>
    </source>
</evidence>
<dbReference type="InterPro" id="IPR003609">
    <property type="entry name" value="Pan_app"/>
</dbReference>
<dbReference type="CDD" id="cd00028">
    <property type="entry name" value="B_lectin"/>
    <property type="match status" value="1"/>
</dbReference>
<dbReference type="RefSeq" id="XP_010907389.1">
    <property type="nucleotide sequence ID" value="XM_010909087.3"/>
</dbReference>
<evidence type="ECO:0000256" key="4">
    <source>
        <dbReference type="ARBA" id="ARBA00022536"/>
    </source>
</evidence>